<evidence type="ECO:0000313" key="4">
    <source>
        <dbReference type="Proteomes" id="UP000198642"/>
    </source>
</evidence>
<sequence>MTYDLVVIGAGPAGMSAAIKAASYGADVAMVDENPVAGGKLLGQLHEEPQLGWWIGSKIAREIAASAQKLDIEFFPEKIVWGIFPHWKVMLHNGEELQADNVLIATGAAEKAIPIPGWTKPGVMAIGAAQTLTNYYRVKPGNKVAIIGVDPLSLAVAHELSMAGVTVAGIFAAPSNEFTSDQSAPIHVIEVLSRMSHLAPNRMLKIAGKMLKNPFMKNIAAKFYPGFGMNVWGIPLYLKKTVLTIEGVEQVEQIKTVKTDQEGQPKRESTKTVDVDCVCISGGLYPLSELVAAVGCEFVCIEELGGHIPLHSPEMETTRDGIFVAGNITGIEGAKVAMAQGELAGTTIIARLGLLENSRESIKIAQDKVEAARQHALIKFRQNIEYGREKSAQLWYAHKNK</sequence>
<dbReference type="PANTHER" id="PTHR42949:SF3">
    <property type="entry name" value="ANAEROBIC GLYCEROL-3-PHOSPHATE DEHYDROGENASE SUBUNIT B"/>
    <property type="match status" value="1"/>
</dbReference>
<name>A0A1I0W7W6_9BACI</name>
<evidence type="ECO:0000256" key="1">
    <source>
        <dbReference type="ARBA" id="ARBA00023002"/>
    </source>
</evidence>
<dbReference type="PRINTS" id="PR00368">
    <property type="entry name" value="FADPNR"/>
</dbReference>
<dbReference type="AlphaFoldDB" id="A0A1I0W7W6"/>
<dbReference type="SUPFAM" id="SSF51905">
    <property type="entry name" value="FAD/NAD(P)-binding domain"/>
    <property type="match status" value="1"/>
</dbReference>
<dbReference type="STRING" id="237679.SAMN04488072_102249"/>
<dbReference type="InterPro" id="IPR051691">
    <property type="entry name" value="Metab_Enz_Cyan_OpOx_G3PDH"/>
</dbReference>
<reference evidence="3 4" key="1">
    <citation type="submission" date="2016-10" db="EMBL/GenBank/DDBJ databases">
        <authorList>
            <person name="de Groot N.N."/>
        </authorList>
    </citation>
    <scope>NUCLEOTIDE SEQUENCE [LARGE SCALE GENOMIC DNA]</scope>
    <source>
        <strain evidence="3 4">CGMCC 1.3702</strain>
    </source>
</reference>
<organism evidence="3 4">
    <name type="scientific">Lentibacillus halodurans</name>
    <dbReference type="NCBI Taxonomy" id="237679"/>
    <lineage>
        <taxon>Bacteria</taxon>
        <taxon>Bacillati</taxon>
        <taxon>Bacillota</taxon>
        <taxon>Bacilli</taxon>
        <taxon>Bacillales</taxon>
        <taxon>Bacillaceae</taxon>
        <taxon>Lentibacillus</taxon>
    </lineage>
</organism>
<accession>A0A1I0W7W6</accession>
<dbReference type="Pfam" id="PF07992">
    <property type="entry name" value="Pyr_redox_2"/>
    <property type="match status" value="1"/>
</dbReference>
<protein>
    <submittedName>
        <fullName evidence="3">Sarcosine oxidase subunit alpha</fullName>
    </submittedName>
</protein>
<dbReference type="InterPro" id="IPR036188">
    <property type="entry name" value="FAD/NAD-bd_sf"/>
</dbReference>
<keyword evidence="1" id="KW-0560">Oxidoreductase</keyword>
<dbReference type="GO" id="GO:0016491">
    <property type="term" value="F:oxidoreductase activity"/>
    <property type="evidence" value="ECO:0007669"/>
    <property type="project" value="UniProtKB-KW"/>
</dbReference>
<proteinExistence type="predicted"/>
<feature type="domain" description="FAD/NAD(P)-binding" evidence="2">
    <location>
        <begin position="3"/>
        <end position="341"/>
    </location>
</feature>
<dbReference type="Proteomes" id="UP000198642">
    <property type="component" value="Unassembled WGS sequence"/>
</dbReference>
<dbReference type="Gene3D" id="3.50.50.60">
    <property type="entry name" value="FAD/NAD(P)-binding domain"/>
    <property type="match status" value="2"/>
</dbReference>
<keyword evidence="4" id="KW-1185">Reference proteome</keyword>
<evidence type="ECO:0000259" key="2">
    <source>
        <dbReference type="Pfam" id="PF07992"/>
    </source>
</evidence>
<dbReference type="PRINTS" id="PR00411">
    <property type="entry name" value="PNDRDTASEI"/>
</dbReference>
<dbReference type="EMBL" id="FOJW01000002">
    <property type="protein sequence ID" value="SFA84113.1"/>
    <property type="molecule type" value="Genomic_DNA"/>
</dbReference>
<dbReference type="RefSeq" id="WP_170848140.1">
    <property type="nucleotide sequence ID" value="NZ_FOJW01000002.1"/>
</dbReference>
<evidence type="ECO:0000313" key="3">
    <source>
        <dbReference type="EMBL" id="SFA84113.1"/>
    </source>
</evidence>
<dbReference type="InterPro" id="IPR023753">
    <property type="entry name" value="FAD/NAD-binding_dom"/>
</dbReference>
<dbReference type="PANTHER" id="PTHR42949">
    <property type="entry name" value="ANAEROBIC GLYCEROL-3-PHOSPHATE DEHYDROGENASE SUBUNIT B"/>
    <property type="match status" value="1"/>
</dbReference>
<gene>
    <name evidence="3" type="ORF">SAMN04488072_102249</name>
</gene>